<accession>A0ABN2JI16</accession>
<name>A0ABN2JI16_9MICO</name>
<dbReference type="EMBL" id="BAAAPM010000004">
    <property type="protein sequence ID" value="GAA1727981.1"/>
    <property type="molecule type" value="Genomic_DNA"/>
</dbReference>
<reference evidence="2 3" key="1">
    <citation type="journal article" date="2019" name="Int. J. Syst. Evol. Microbiol.">
        <title>The Global Catalogue of Microorganisms (GCM) 10K type strain sequencing project: providing services to taxonomists for standard genome sequencing and annotation.</title>
        <authorList>
            <consortium name="The Broad Institute Genomics Platform"/>
            <consortium name="The Broad Institute Genome Sequencing Center for Infectious Disease"/>
            <person name="Wu L."/>
            <person name="Ma J."/>
        </authorList>
    </citation>
    <scope>NUCLEOTIDE SEQUENCE [LARGE SCALE GENOMIC DNA]</scope>
    <source>
        <strain evidence="2 3">JCM 15589</strain>
    </source>
</reference>
<keyword evidence="3" id="KW-1185">Reference proteome</keyword>
<gene>
    <name evidence="2" type="ORF">GCM10009809_24590</name>
</gene>
<organism evidence="2 3">
    <name type="scientific">Isoptericola hypogeus</name>
    <dbReference type="NCBI Taxonomy" id="300179"/>
    <lineage>
        <taxon>Bacteria</taxon>
        <taxon>Bacillati</taxon>
        <taxon>Actinomycetota</taxon>
        <taxon>Actinomycetes</taxon>
        <taxon>Micrococcales</taxon>
        <taxon>Promicromonosporaceae</taxon>
        <taxon>Isoptericola</taxon>
    </lineage>
</organism>
<dbReference type="Proteomes" id="UP001501138">
    <property type="component" value="Unassembled WGS sequence"/>
</dbReference>
<evidence type="ECO:0000259" key="1">
    <source>
        <dbReference type="Pfam" id="PF04296"/>
    </source>
</evidence>
<dbReference type="Gene3D" id="3.30.1230.10">
    <property type="entry name" value="YlxR-like"/>
    <property type="match status" value="1"/>
</dbReference>
<dbReference type="PANTHER" id="PTHR34215">
    <property type="entry name" value="BLL0784 PROTEIN"/>
    <property type="match status" value="1"/>
</dbReference>
<protein>
    <recommendedName>
        <fullName evidence="1">YlxR domain-containing protein</fullName>
    </recommendedName>
</protein>
<dbReference type="InterPro" id="IPR035931">
    <property type="entry name" value="YlxR-like_sf"/>
</dbReference>
<feature type="domain" description="YlxR" evidence="1">
    <location>
        <begin position="2"/>
        <end position="85"/>
    </location>
</feature>
<evidence type="ECO:0000313" key="3">
    <source>
        <dbReference type="Proteomes" id="UP001501138"/>
    </source>
</evidence>
<comment type="caution">
    <text evidence="2">The sequence shown here is derived from an EMBL/GenBank/DDBJ whole genome shotgun (WGS) entry which is preliminary data.</text>
</comment>
<proteinExistence type="predicted"/>
<dbReference type="Pfam" id="PF04296">
    <property type="entry name" value="YlxR"/>
    <property type="match status" value="1"/>
</dbReference>
<evidence type="ECO:0000313" key="2">
    <source>
        <dbReference type="EMBL" id="GAA1727981.1"/>
    </source>
</evidence>
<dbReference type="InterPro" id="IPR007393">
    <property type="entry name" value="YlxR_dom"/>
</dbReference>
<sequence>MRTCVGCRERDLRSALLRLVLEPSDDERRGEPRVVADVRASLPGRGAWIHPTSACLELAVRRRAVPRALRVAGPLDLTGIRDHLEQPGR</sequence>
<dbReference type="SUPFAM" id="SSF64376">
    <property type="entry name" value="YlxR-like"/>
    <property type="match status" value="1"/>
</dbReference>
<dbReference type="InterPro" id="IPR037465">
    <property type="entry name" value="YlxR"/>
</dbReference>
<dbReference type="PANTHER" id="PTHR34215:SF1">
    <property type="entry name" value="YLXR DOMAIN-CONTAINING PROTEIN"/>
    <property type="match status" value="1"/>
</dbReference>